<gene>
    <name evidence="2" type="ORF">T01_825</name>
</gene>
<keyword evidence="1" id="KW-1133">Transmembrane helix</keyword>
<sequence>MDHLKVELGQFFQPAGNLSLRLPKVPQPLQGVVIRPGCELPTIQVWPEVVIRLAVASFETALKQILWFRTLREGVRLLGSSLYQLHLIALLIFHFLMVLSAGLVCDSDDAPSMVSFLPTPKTQAMFPDTLSSFCHGVSDQIHLDVCRHELLSLLRLPLWFSSSHFPRRAFDSSLVQQKERNAAQLSLDYQEKSVEAAHVYVHFIPQSSQFQKVAVQVIMEPRQIDCSVF</sequence>
<keyword evidence="1" id="KW-0472">Membrane</keyword>
<organism evidence="2 3">
    <name type="scientific">Trichinella spiralis</name>
    <name type="common">Trichina worm</name>
    <dbReference type="NCBI Taxonomy" id="6334"/>
    <lineage>
        <taxon>Eukaryota</taxon>
        <taxon>Metazoa</taxon>
        <taxon>Ecdysozoa</taxon>
        <taxon>Nematoda</taxon>
        <taxon>Enoplea</taxon>
        <taxon>Dorylaimia</taxon>
        <taxon>Trichinellida</taxon>
        <taxon>Trichinellidae</taxon>
        <taxon>Trichinella</taxon>
    </lineage>
</organism>
<dbReference type="AlphaFoldDB" id="A0A0V1ASE6"/>
<keyword evidence="3" id="KW-1185">Reference proteome</keyword>
<feature type="transmembrane region" description="Helical" evidence="1">
    <location>
        <begin position="82"/>
        <end position="104"/>
    </location>
</feature>
<dbReference type="Proteomes" id="UP000054776">
    <property type="component" value="Unassembled WGS sequence"/>
</dbReference>
<protein>
    <submittedName>
        <fullName evidence="2">Uncharacterized protein</fullName>
    </submittedName>
</protein>
<accession>A0A0V1ASE6</accession>
<evidence type="ECO:0000313" key="2">
    <source>
        <dbReference type="EMBL" id="KRY27728.1"/>
    </source>
</evidence>
<evidence type="ECO:0000313" key="3">
    <source>
        <dbReference type="Proteomes" id="UP000054776"/>
    </source>
</evidence>
<dbReference type="OrthoDB" id="5934502at2759"/>
<evidence type="ECO:0000256" key="1">
    <source>
        <dbReference type="SAM" id="Phobius"/>
    </source>
</evidence>
<proteinExistence type="predicted"/>
<dbReference type="EMBL" id="JYDH01000238">
    <property type="protein sequence ID" value="KRY27728.1"/>
    <property type="molecule type" value="Genomic_DNA"/>
</dbReference>
<keyword evidence="1" id="KW-0812">Transmembrane</keyword>
<comment type="caution">
    <text evidence="2">The sequence shown here is derived from an EMBL/GenBank/DDBJ whole genome shotgun (WGS) entry which is preliminary data.</text>
</comment>
<name>A0A0V1ASE6_TRISP</name>
<reference evidence="2 3" key="1">
    <citation type="submission" date="2015-01" db="EMBL/GenBank/DDBJ databases">
        <title>Evolution of Trichinella species and genotypes.</title>
        <authorList>
            <person name="Korhonen P.K."/>
            <person name="Edoardo P."/>
            <person name="Giuseppe L.R."/>
            <person name="Gasser R.B."/>
        </authorList>
    </citation>
    <scope>NUCLEOTIDE SEQUENCE [LARGE SCALE GENOMIC DNA]</scope>
    <source>
        <strain evidence="2">ISS3</strain>
    </source>
</reference>
<dbReference type="InParanoid" id="A0A0V1ASE6"/>